<proteinExistence type="predicted"/>
<name>A0ABW3CU34_9ACTN</name>
<dbReference type="Proteomes" id="UP001597083">
    <property type="component" value="Unassembled WGS sequence"/>
</dbReference>
<feature type="non-terminal residue" evidence="1">
    <location>
        <position position="1"/>
    </location>
</feature>
<keyword evidence="2" id="KW-1185">Reference proteome</keyword>
<comment type="caution">
    <text evidence="1">The sequence shown here is derived from an EMBL/GenBank/DDBJ whole genome shotgun (WGS) entry which is preliminary data.</text>
</comment>
<organism evidence="1 2">
    <name type="scientific">Actinomadura adrarensis</name>
    <dbReference type="NCBI Taxonomy" id="1819600"/>
    <lineage>
        <taxon>Bacteria</taxon>
        <taxon>Bacillati</taxon>
        <taxon>Actinomycetota</taxon>
        <taxon>Actinomycetes</taxon>
        <taxon>Streptosporangiales</taxon>
        <taxon>Thermomonosporaceae</taxon>
        <taxon>Actinomadura</taxon>
    </lineage>
</organism>
<dbReference type="Gene3D" id="3.10.105.10">
    <property type="entry name" value="Dipeptide-binding Protein, Domain 3"/>
    <property type="match status" value="1"/>
</dbReference>
<reference evidence="2" key="1">
    <citation type="journal article" date="2019" name="Int. J. Syst. Evol. Microbiol.">
        <title>The Global Catalogue of Microorganisms (GCM) 10K type strain sequencing project: providing services to taxonomists for standard genome sequencing and annotation.</title>
        <authorList>
            <consortium name="The Broad Institute Genomics Platform"/>
            <consortium name="The Broad Institute Genome Sequencing Center for Infectious Disease"/>
            <person name="Wu L."/>
            <person name="Ma J."/>
        </authorList>
    </citation>
    <scope>NUCLEOTIDE SEQUENCE [LARGE SCALE GENOMIC DNA]</scope>
    <source>
        <strain evidence="2">JCM 31696</strain>
    </source>
</reference>
<sequence length="170" mass="18627">LHDPRAATAALADAGGFEGPLTIWYEYGDTAWVEDLAQQLRSGLTIDVQPRRTSPAELQKALEERKVDGLYVVHSAAPYPAPVSALRPLLDAGTGYENDLVADMVEQAESAPTPENGVTTARLAESAMLRDMPVMPLWASHEHYVWSERARNVSADPFTGLRLERLSLDD</sequence>
<evidence type="ECO:0000313" key="2">
    <source>
        <dbReference type="Proteomes" id="UP001597083"/>
    </source>
</evidence>
<gene>
    <name evidence="1" type="ORF">ACFQ07_33075</name>
</gene>
<dbReference type="EMBL" id="JBHTIR010004353">
    <property type="protein sequence ID" value="MFD0857087.1"/>
    <property type="molecule type" value="Genomic_DNA"/>
</dbReference>
<evidence type="ECO:0000313" key="1">
    <source>
        <dbReference type="EMBL" id="MFD0857087.1"/>
    </source>
</evidence>
<accession>A0ABW3CU34</accession>
<dbReference type="SUPFAM" id="SSF53850">
    <property type="entry name" value="Periplasmic binding protein-like II"/>
    <property type="match status" value="1"/>
</dbReference>
<evidence type="ECO:0008006" key="3">
    <source>
        <dbReference type="Google" id="ProtNLM"/>
    </source>
</evidence>
<protein>
    <recommendedName>
        <fullName evidence="3">ABC transporter substrate-binding protein</fullName>
    </recommendedName>
</protein>